<dbReference type="AlphaFoldDB" id="A0A3P8B830"/>
<feature type="signal peptide" evidence="9">
    <location>
        <begin position="1"/>
        <end position="17"/>
    </location>
</feature>
<dbReference type="GO" id="GO:0005886">
    <property type="term" value="C:plasma membrane"/>
    <property type="evidence" value="ECO:0007669"/>
    <property type="project" value="TreeGrafter"/>
</dbReference>
<dbReference type="InterPro" id="IPR025958">
    <property type="entry name" value="SID1_TM_fam"/>
</dbReference>
<dbReference type="WBParaSite" id="HPBE_0001480601-mRNA-1">
    <property type="protein sequence ID" value="HPBE_0001480601-mRNA-1"/>
    <property type="gene ID" value="HPBE_0001480601"/>
</dbReference>
<keyword evidence="6 8" id="KW-0472">Membrane</keyword>
<keyword evidence="4 9" id="KW-0732">Signal</keyword>
<name>A0A3P8B830_HELPZ</name>
<keyword evidence="5 8" id="KW-1133">Transmembrane helix</keyword>
<dbReference type="EMBL" id="UZAH01028543">
    <property type="protein sequence ID" value="VDP00844.1"/>
    <property type="molecule type" value="Genomic_DNA"/>
</dbReference>
<evidence type="ECO:0000256" key="1">
    <source>
        <dbReference type="ARBA" id="ARBA00004141"/>
    </source>
</evidence>
<feature type="transmembrane region" description="Helical" evidence="8">
    <location>
        <begin position="156"/>
        <end position="174"/>
    </location>
</feature>
<feature type="chain" id="PRO_5044596635" evidence="9">
    <location>
        <begin position="18"/>
        <end position="593"/>
    </location>
</feature>
<feature type="transmembrane region" description="Helical" evidence="8">
    <location>
        <begin position="430"/>
        <end position="447"/>
    </location>
</feature>
<feature type="transmembrane region" description="Helical" evidence="8">
    <location>
        <begin position="497"/>
        <end position="517"/>
    </location>
</feature>
<keyword evidence="11" id="KW-1185">Reference proteome</keyword>
<sequence length="593" mass="66491">MQVSTFLLLLLHVCVETKRKKKPGSQIVTHLQEGNFSLPGIQLQVSEFMDFTLPPGQFQVFYAILGKQDAVNPYMRKIERQTDGVEKLHDMEFSRRLDLVLPRDRAPRVVLMFIFVYSDDKSCDPAAISRNPNQVKRLNISWSAEVATSFMMPTSMLFLLYLLPIVCALVYVGIVDVRKRPLPPPLVDIHLEGGNHERMDSISGALRGVESVRGETGGAACIPLDNVDSSDANAEIFSCSRSGMVEKAVDTRYEDDEWSWTSAQFALVLLPVLSLVIAMPSYASNWADDSCFHNYACMQPFWIFTSFNHIFTNVGYVLSSAIFMTFAKLRKTKSTPGHGAYNNYGLEICMGLSLLCESFASTIYHICPNSITYNLDTPFIEALCVLVAVKLYGNRRCTISAREANMAVVLVIFLDSFITLELQMAAQKPITRPFVTVLFPVAVLAGMRKILSRNPWQRYLRSGIGGRFPLSASVASLLLNILLAMVFVSVARSVQPNQMVTVICLINAVLYFLYYVIMKLTFELDRQLMSGQLVHQPAHFSAFHTLYKCMNGYFTLRSFGCAREFVCGKKFPLIQISKGLSEVFDGFGKVPTH</sequence>
<evidence type="ECO:0000313" key="10">
    <source>
        <dbReference type="EMBL" id="VDP00844.1"/>
    </source>
</evidence>
<evidence type="ECO:0000256" key="5">
    <source>
        <dbReference type="ARBA" id="ARBA00022989"/>
    </source>
</evidence>
<protein>
    <submittedName>
        <fullName evidence="12">Post-GPI attachment to proteins factor 6</fullName>
    </submittedName>
</protein>
<reference evidence="12" key="2">
    <citation type="submission" date="2019-09" db="UniProtKB">
        <authorList>
            <consortium name="WormBaseParasite"/>
        </authorList>
    </citation>
    <scope>IDENTIFICATION</scope>
</reference>
<reference evidence="10 11" key="1">
    <citation type="submission" date="2018-11" db="EMBL/GenBank/DDBJ databases">
        <authorList>
            <consortium name="Pathogen Informatics"/>
        </authorList>
    </citation>
    <scope>NUCLEOTIDE SEQUENCE [LARGE SCALE GENOMIC DNA]</scope>
</reference>
<feature type="transmembrane region" description="Helical" evidence="8">
    <location>
        <begin position="265"/>
        <end position="283"/>
    </location>
</feature>
<dbReference type="PANTHER" id="PTHR12185">
    <property type="entry name" value="SID1 TRANSMEMBRANE FAMILY MEMEBER"/>
    <property type="match status" value="1"/>
</dbReference>
<evidence type="ECO:0000256" key="4">
    <source>
        <dbReference type="ARBA" id="ARBA00022729"/>
    </source>
</evidence>
<evidence type="ECO:0000256" key="8">
    <source>
        <dbReference type="SAM" id="Phobius"/>
    </source>
</evidence>
<evidence type="ECO:0000256" key="6">
    <source>
        <dbReference type="ARBA" id="ARBA00023136"/>
    </source>
</evidence>
<dbReference type="OrthoDB" id="416618at2759"/>
<organism evidence="10">
    <name type="scientific">Heligmosomoides polygyrus</name>
    <name type="common">Parasitic roundworm</name>
    <dbReference type="NCBI Taxonomy" id="6339"/>
    <lineage>
        <taxon>Eukaryota</taxon>
        <taxon>Metazoa</taxon>
        <taxon>Ecdysozoa</taxon>
        <taxon>Nematoda</taxon>
        <taxon>Chromadorea</taxon>
        <taxon>Rhabditida</taxon>
        <taxon>Rhabditina</taxon>
        <taxon>Rhabditomorpha</taxon>
        <taxon>Strongyloidea</taxon>
        <taxon>Heligmosomidae</taxon>
        <taxon>Heligmosomoides</taxon>
    </lineage>
</organism>
<gene>
    <name evidence="10" type="ORF">HPBE_LOCUS14807</name>
</gene>
<evidence type="ECO:0000256" key="7">
    <source>
        <dbReference type="ARBA" id="ARBA00023180"/>
    </source>
</evidence>
<evidence type="ECO:0000256" key="9">
    <source>
        <dbReference type="SAM" id="SignalP"/>
    </source>
</evidence>
<dbReference type="PANTHER" id="PTHR12185:SF1">
    <property type="entry name" value="SYSTEMIC RNA INTERFERENCE DEFECTIVE PROTEIN 1"/>
    <property type="match status" value="1"/>
</dbReference>
<comment type="subcellular location">
    <subcellularLocation>
        <location evidence="1">Membrane</location>
        <topology evidence="1">Multi-pass membrane protein</topology>
    </subcellularLocation>
</comment>
<keyword evidence="3 8" id="KW-0812">Transmembrane</keyword>
<evidence type="ECO:0000313" key="11">
    <source>
        <dbReference type="Proteomes" id="UP000050761"/>
    </source>
</evidence>
<dbReference type="Proteomes" id="UP000050761">
    <property type="component" value="Unassembled WGS sequence"/>
</dbReference>
<dbReference type="GO" id="GO:0005764">
    <property type="term" value="C:lysosome"/>
    <property type="evidence" value="ECO:0007669"/>
    <property type="project" value="TreeGrafter"/>
</dbReference>
<proteinExistence type="inferred from homology"/>
<feature type="transmembrane region" description="Helical" evidence="8">
    <location>
        <begin position="468"/>
        <end position="491"/>
    </location>
</feature>
<keyword evidence="7" id="KW-0325">Glycoprotein</keyword>
<feature type="transmembrane region" description="Helical" evidence="8">
    <location>
        <begin position="303"/>
        <end position="323"/>
    </location>
</feature>
<evidence type="ECO:0000256" key="2">
    <source>
        <dbReference type="ARBA" id="ARBA00006618"/>
    </source>
</evidence>
<evidence type="ECO:0000256" key="3">
    <source>
        <dbReference type="ARBA" id="ARBA00022692"/>
    </source>
</evidence>
<accession>A0A3P8B830</accession>
<comment type="similarity">
    <text evidence="2">Belongs to the SID1 family.</text>
</comment>
<dbReference type="GO" id="GO:0051033">
    <property type="term" value="F:RNA transmembrane transporter activity"/>
    <property type="evidence" value="ECO:0007669"/>
    <property type="project" value="TreeGrafter"/>
</dbReference>
<feature type="transmembrane region" description="Helical" evidence="8">
    <location>
        <begin position="404"/>
        <end position="424"/>
    </location>
</feature>
<dbReference type="GO" id="GO:0003725">
    <property type="term" value="F:double-stranded RNA binding"/>
    <property type="evidence" value="ECO:0007669"/>
    <property type="project" value="TreeGrafter"/>
</dbReference>
<dbReference type="Pfam" id="PF13965">
    <property type="entry name" value="SID-1_RNA_chan"/>
    <property type="match status" value="1"/>
</dbReference>
<evidence type="ECO:0000313" key="12">
    <source>
        <dbReference type="WBParaSite" id="HPBE_0001480601-mRNA-1"/>
    </source>
</evidence>